<dbReference type="EMBL" id="FRCX01000006">
    <property type="protein sequence ID" value="SHN26736.1"/>
    <property type="molecule type" value="Genomic_DNA"/>
</dbReference>
<dbReference type="RefSeq" id="WP_084560179.1">
    <property type="nucleotide sequence ID" value="NZ_FRCX01000006.1"/>
</dbReference>
<gene>
    <name evidence="4" type="ORF">SAMN05192549_106341</name>
</gene>
<accession>A0A1M7Q8E3</accession>
<evidence type="ECO:0000313" key="5">
    <source>
        <dbReference type="Proteomes" id="UP000184339"/>
    </source>
</evidence>
<keyword evidence="1" id="KW-0472">Membrane</keyword>
<dbReference type="NCBIfam" id="NF038126">
    <property type="entry name" value="PEP_CTERM_FxDxF"/>
    <property type="match status" value="1"/>
</dbReference>
<evidence type="ECO:0000256" key="2">
    <source>
        <dbReference type="SAM" id="SignalP"/>
    </source>
</evidence>
<proteinExistence type="predicted"/>
<dbReference type="STRING" id="551987.SAMN05192549_106341"/>
<dbReference type="Proteomes" id="UP000184339">
    <property type="component" value="Unassembled WGS sequence"/>
</dbReference>
<sequence length="177" mass="17984">MDKKKLHLQTLALAVMLAASSLAAAAAAPPQGPGAVTLTNTAGNLWTASIGNTPLLGAFTDVFTFTNPVSAGSTAWGTLVNTSFLGYANVTFTGADLNGISLLTGALPVWPVTFNVATLLPASVTGPLKLTVHGVSNGGSYGGDINVVMSPVPEPVTYGMMIGGLGILAMLSRRRKQ</sequence>
<reference evidence="5" key="1">
    <citation type="submission" date="2016-11" db="EMBL/GenBank/DDBJ databases">
        <authorList>
            <person name="Varghese N."/>
            <person name="Submissions S."/>
        </authorList>
    </citation>
    <scope>NUCLEOTIDE SEQUENCE [LARGE SCALE GENOMIC DNA]</scope>
    <source>
        <strain evidence="5">Sac-22</strain>
    </source>
</reference>
<evidence type="ECO:0000256" key="1">
    <source>
        <dbReference type="SAM" id="Phobius"/>
    </source>
</evidence>
<dbReference type="InterPro" id="IPR013424">
    <property type="entry name" value="Ice-binding_C"/>
</dbReference>
<feature type="transmembrane region" description="Helical" evidence="1">
    <location>
        <begin position="155"/>
        <end position="172"/>
    </location>
</feature>
<name>A0A1M7Q8E3_9BURK</name>
<dbReference type="AlphaFoldDB" id="A0A1M7Q8E3"/>
<dbReference type="OrthoDB" id="8708448at2"/>
<evidence type="ECO:0000259" key="3">
    <source>
        <dbReference type="Pfam" id="PF07589"/>
    </source>
</evidence>
<dbReference type="Pfam" id="PF07589">
    <property type="entry name" value="PEP-CTERM"/>
    <property type="match status" value="1"/>
</dbReference>
<evidence type="ECO:0000313" key="4">
    <source>
        <dbReference type="EMBL" id="SHN26736.1"/>
    </source>
</evidence>
<feature type="chain" id="PRO_5012929568" evidence="2">
    <location>
        <begin position="27"/>
        <end position="177"/>
    </location>
</feature>
<organism evidence="4 5">
    <name type="scientific">Duganella sacchari</name>
    <dbReference type="NCBI Taxonomy" id="551987"/>
    <lineage>
        <taxon>Bacteria</taxon>
        <taxon>Pseudomonadati</taxon>
        <taxon>Pseudomonadota</taxon>
        <taxon>Betaproteobacteria</taxon>
        <taxon>Burkholderiales</taxon>
        <taxon>Oxalobacteraceae</taxon>
        <taxon>Telluria group</taxon>
        <taxon>Duganella</taxon>
    </lineage>
</organism>
<keyword evidence="2" id="KW-0732">Signal</keyword>
<keyword evidence="5" id="KW-1185">Reference proteome</keyword>
<dbReference type="NCBIfam" id="TIGR02595">
    <property type="entry name" value="PEP_CTERM"/>
    <property type="match status" value="1"/>
</dbReference>
<feature type="domain" description="Ice-binding protein C-terminal" evidence="3">
    <location>
        <begin position="151"/>
        <end position="175"/>
    </location>
</feature>
<keyword evidence="1" id="KW-1133">Transmembrane helix</keyword>
<protein>
    <submittedName>
        <fullName evidence="4">PEP-CTERM protein-sorting domain-containing protein</fullName>
    </submittedName>
</protein>
<feature type="signal peptide" evidence="2">
    <location>
        <begin position="1"/>
        <end position="26"/>
    </location>
</feature>
<keyword evidence="1" id="KW-0812">Transmembrane</keyword>